<evidence type="ECO:0000313" key="4">
    <source>
        <dbReference type="EMBL" id="GAA2868533.1"/>
    </source>
</evidence>
<dbReference type="SUPFAM" id="SSF46689">
    <property type="entry name" value="Homeodomain-like"/>
    <property type="match status" value="1"/>
</dbReference>
<dbReference type="EMBL" id="BAAAVI010000017">
    <property type="protein sequence ID" value="GAA2868533.1"/>
    <property type="molecule type" value="Genomic_DNA"/>
</dbReference>
<dbReference type="InterPro" id="IPR036271">
    <property type="entry name" value="Tet_transcr_reg_TetR-rel_C_sf"/>
</dbReference>
<keyword evidence="5" id="KW-1185">Reference proteome</keyword>
<sequence>MILQVAARLFSALGYDGTSSGQIAEAAGLSPDVLREEFGGKRELYLAVLDRAYLAERESLEAALKGFVPSTPEETAAVIHRIVDHYIDYCLVHPETPALRMHRWLADAGDLVEPEREYMKPLMDLVSMVIDAAAEAGHVGPDVDLRYIMWTLMWSVNGFLMGGVLNRDGGFGGAEDPVTLRWFRTNLHRTVHRAAGLPGPPA</sequence>
<dbReference type="PANTHER" id="PTHR30055:SF219">
    <property type="entry name" value="TRANSCRIPTIONAL REGULATORY PROTEIN"/>
    <property type="match status" value="1"/>
</dbReference>
<proteinExistence type="predicted"/>
<protein>
    <recommendedName>
        <fullName evidence="3">HTH tetR-type domain-containing protein</fullName>
    </recommendedName>
</protein>
<dbReference type="SUPFAM" id="SSF48498">
    <property type="entry name" value="Tetracyclin repressor-like, C-terminal domain"/>
    <property type="match status" value="1"/>
</dbReference>
<dbReference type="InterPro" id="IPR001647">
    <property type="entry name" value="HTH_TetR"/>
</dbReference>
<reference evidence="4 5" key="1">
    <citation type="journal article" date="2019" name="Int. J. Syst. Evol. Microbiol.">
        <title>The Global Catalogue of Microorganisms (GCM) 10K type strain sequencing project: providing services to taxonomists for standard genome sequencing and annotation.</title>
        <authorList>
            <consortium name="The Broad Institute Genomics Platform"/>
            <consortium name="The Broad Institute Genome Sequencing Center for Infectious Disease"/>
            <person name="Wu L."/>
            <person name="Ma J."/>
        </authorList>
    </citation>
    <scope>NUCLEOTIDE SEQUENCE [LARGE SCALE GENOMIC DNA]</scope>
    <source>
        <strain evidence="4 5">JCM 6242</strain>
    </source>
</reference>
<keyword evidence="1 2" id="KW-0238">DNA-binding</keyword>
<dbReference type="Pfam" id="PF00440">
    <property type="entry name" value="TetR_N"/>
    <property type="match status" value="1"/>
</dbReference>
<dbReference type="PROSITE" id="PS50977">
    <property type="entry name" value="HTH_TETR_2"/>
    <property type="match status" value="1"/>
</dbReference>
<dbReference type="InterPro" id="IPR050109">
    <property type="entry name" value="HTH-type_TetR-like_transc_reg"/>
</dbReference>
<dbReference type="Gene3D" id="1.10.357.10">
    <property type="entry name" value="Tetracycline Repressor, domain 2"/>
    <property type="match status" value="1"/>
</dbReference>
<feature type="domain" description="HTH tetR-type" evidence="3">
    <location>
        <begin position="1"/>
        <end position="56"/>
    </location>
</feature>
<dbReference type="PANTHER" id="PTHR30055">
    <property type="entry name" value="HTH-TYPE TRANSCRIPTIONAL REGULATOR RUTR"/>
    <property type="match status" value="1"/>
</dbReference>
<name>A0ABN3VXL4_9ACTN</name>
<evidence type="ECO:0000256" key="2">
    <source>
        <dbReference type="PROSITE-ProRule" id="PRU00335"/>
    </source>
</evidence>
<gene>
    <name evidence="4" type="ORF">GCM10010517_28360</name>
</gene>
<evidence type="ECO:0000313" key="5">
    <source>
        <dbReference type="Proteomes" id="UP001500831"/>
    </source>
</evidence>
<evidence type="ECO:0000259" key="3">
    <source>
        <dbReference type="PROSITE" id="PS50977"/>
    </source>
</evidence>
<dbReference type="Proteomes" id="UP001500831">
    <property type="component" value="Unassembled WGS sequence"/>
</dbReference>
<comment type="caution">
    <text evidence="4">The sequence shown here is derived from an EMBL/GenBank/DDBJ whole genome shotgun (WGS) entry which is preliminary data.</text>
</comment>
<dbReference type="InterPro" id="IPR009057">
    <property type="entry name" value="Homeodomain-like_sf"/>
</dbReference>
<organism evidence="4 5">
    <name type="scientific">Streptosporangium fragile</name>
    <dbReference type="NCBI Taxonomy" id="46186"/>
    <lineage>
        <taxon>Bacteria</taxon>
        <taxon>Bacillati</taxon>
        <taxon>Actinomycetota</taxon>
        <taxon>Actinomycetes</taxon>
        <taxon>Streptosporangiales</taxon>
        <taxon>Streptosporangiaceae</taxon>
        <taxon>Streptosporangium</taxon>
    </lineage>
</organism>
<dbReference type="PRINTS" id="PR00455">
    <property type="entry name" value="HTHTETR"/>
</dbReference>
<accession>A0ABN3VXL4</accession>
<evidence type="ECO:0000256" key="1">
    <source>
        <dbReference type="ARBA" id="ARBA00023125"/>
    </source>
</evidence>
<feature type="DNA-binding region" description="H-T-H motif" evidence="2">
    <location>
        <begin position="19"/>
        <end position="38"/>
    </location>
</feature>